<comment type="caution">
    <text evidence="1">The sequence shown here is derived from an EMBL/GenBank/DDBJ whole genome shotgun (WGS) entry which is preliminary data.</text>
</comment>
<dbReference type="AlphaFoldDB" id="A0A9R1X642"/>
<dbReference type="Proteomes" id="UP000235145">
    <property type="component" value="Unassembled WGS sequence"/>
</dbReference>
<proteinExistence type="predicted"/>
<gene>
    <name evidence="1" type="ORF">LSAT_V11C600332480</name>
</gene>
<name>A0A9R1X642_LACSA</name>
<evidence type="ECO:0000313" key="2">
    <source>
        <dbReference type="Proteomes" id="UP000235145"/>
    </source>
</evidence>
<dbReference type="EMBL" id="NBSK02000006">
    <property type="protein sequence ID" value="KAJ0202195.1"/>
    <property type="molecule type" value="Genomic_DNA"/>
</dbReference>
<accession>A0A9R1X642</accession>
<evidence type="ECO:0000313" key="1">
    <source>
        <dbReference type="EMBL" id="KAJ0202195.1"/>
    </source>
</evidence>
<organism evidence="1 2">
    <name type="scientific">Lactuca sativa</name>
    <name type="common">Garden lettuce</name>
    <dbReference type="NCBI Taxonomy" id="4236"/>
    <lineage>
        <taxon>Eukaryota</taxon>
        <taxon>Viridiplantae</taxon>
        <taxon>Streptophyta</taxon>
        <taxon>Embryophyta</taxon>
        <taxon>Tracheophyta</taxon>
        <taxon>Spermatophyta</taxon>
        <taxon>Magnoliopsida</taxon>
        <taxon>eudicotyledons</taxon>
        <taxon>Gunneridae</taxon>
        <taxon>Pentapetalae</taxon>
        <taxon>asterids</taxon>
        <taxon>campanulids</taxon>
        <taxon>Asterales</taxon>
        <taxon>Asteraceae</taxon>
        <taxon>Cichorioideae</taxon>
        <taxon>Cichorieae</taxon>
        <taxon>Lactucinae</taxon>
        <taxon>Lactuca</taxon>
    </lineage>
</organism>
<protein>
    <submittedName>
        <fullName evidence="1">Uncharacterized protein</fullName>
    </submittedName>
</protein>
<keyword evidence="2" id="KW-1185">Reference proteome</keyword>
<sequence>MSFSDIEHEERFNNLLVYLHNLERTNLHTHTHIKTDLMDRFQACFLAIGWRGLTKNNFVAVAKDRNNQTFRIAFGMAVENNLDCCTWFLMRLKESFG</sequence>
<reference evidence="1 2" key="1">
    <citation type="journal article" date="2017" name="Nat. Commun.">
        <title>Genome assembly with in vitro proximity ligation data and whole-genome triplication in lettuce.</title>
        <authorList>
            <person name="Reyes-Chin-Wo S."/>
            <person name="Wang Z."/>
            <person name="Yang X."/>
            <person name="Kozik A."/>
            <person name="Arikit S."/>
            <person name="Song C."/>
            <person name="Xia L."/>
            <person name="Froenicke L."/>
            <person name="Lavelle D.O."/>
            <person name="Truco M.J."/>
            <person name="Xia R."/>
            <person name="Zhu S."/>
            <person name="Xu C."/>
            <person name="Xu H."/>
            <person name="Xu X."/>
            <person name="Cox K."/>
            <person name="Korf I."/>
            <person name="Meyers B.C."/>
            <person name="Michelmore R.W."/>
        </authorList>
    </citation>
    <scope>NUCLEOTIDE SEQUENCE [LARGE SCALE GENOMIC DNA]</scope>
    <source>
        <strain evidence="2">cv. Salinas</strain>
        <tissue evidence="1">Seedlings</tissue>
    </source>
</reference>